<dbReference type="GO" id="GO:0080044">
    <property type="term" value="F:quercetin 7-O-glucosyltransferase activity"/>
    <property type="evidence" value="ECO:0007669"/>
    <property type="project" value="TreeGrafter"/>
</dbReference>
<evidence type="ECO:0000256" key="3">
    <source>
        <dbReference type="ARBA" id="ARBA00022679"/>
    </source>
</evidence>
<dbReference type="RefSeq" id="XP_022151474.1">
    <property type="nucleotide sequence ID" value="XM_022295782.1"/>
</dbReference>
<sequence length="472" mass="52205">MAQPQTQARVLVFPYPTVGHIKPFLSLAELLADGGLDVVFLSTEYNHRRIPNLEALASRFPTLHFDTIPDGLPIDKPRVIIGGELYTSMRDGVKQRLRQVLQSYNDGSSPITCVICDVMLSGPIEAAEELGIPVVTFCPYSARYLCAHFVMPKLIEEGQIPFTDGNLAGEIQGVPLFGGLLRRDHLPGFWFVKSLSDEVWSHAFLNQTLAVGRTSALIINTLDELEAPFLAHLSSTFDKIYPIGPLDALSKSRLGDSSSSSTVLTAFWKEDQACMSWLDSQPPKSVIFVSFGSTMRMTADKLVEFWHGLVNSGTRFLCVLRSDIVEGGGAADLIKQVGETGNGIVVEWAAQEKVLAHRAVGGFLTHCGWNSTMESIAAGVPMMCWQIYGDQMINATWIGKVWKIGIERDDKWDRSTVEKMIKELMEGEKGAEIQRSMEKFSKLANDKVVKGGTSFENLELIVEYLKKLKPSN</sequence>
<dbReference type="CDD" id="cd03784">
    <property type="entry name" value="GT1_Gtf-like"/>
    <property type="match status" value="1"/>
</dbReference>
<comment type="similarity">
    <text evidence="2">Belongs to the UDP-glycosyltransferase family.</text>
</comment>
<dbReference type="PANTHER" id="PTHR11926:SF1392">
    <property type="entry name" value="GLYCOSYLTRANSFERASE"/>
    <property type="match status" value="1"/>
</dbReference>
<dbReference type="Proteomes" id="UP000504603">
    <property type="component" value="Unplaced"/>
</dbReference>
<dbReference type="SUPFAM" id="SSF53756">
    <property type="entry name" value="UDP-Glycosyltransferase/glycogen phosphorylase"/>
    <property type="match status" value="1"/>
</dbReference>
<evidence type="ECO:0000256" key="2">
    <source>
        <dbReference type="ARBA" id="ARBA00009995"/>
    </source>
</evidence>
<accession>A0A6J1DD71</accession>
<evidence type="ECO:0000256" key="1">
    <source>
        <dbReference type="ARBA" id="ARBA00004721"/>
    </source>
</evidence>
<proteinExistence type="inferred from homology"/>
<dbReference type="InterPro" id="IPR002213">
    <property type="entry name" value="UDP_glucos_trans"/>
</dbReference>
<dbReference type="GeneID" id="111019406"/>
<gene>
    <name evidence="5" type="primary">LOC111019406</name>
</gene>
<evidence type="ECO:0000313" key="4">
    <source>
        <dbReference type="Proteomes" id="UP000504603"/>
    </source>
</evidence>
<dbReference type="FunFam" id="3.40.50.2000:FF:000060">
    <property type="entry name" value="Glycosyltransferase"/>
    <property type="match status" value="1"/>
</dbReference>
<protein>
    <submittedName>
        <fullName evidence="5">7-deoxyloganetic acid glucosyltransferase-like</fullName>
    </submittedName>
</protein>
<dbReference type="AlphaFoldDB" id="A0A6J1DD71"/>
<dbReference type="OrthoDB" id="1139042at2759"/>
<name>A0A6J1DD71_MOMCH</name>
<evidence type="ECO:0000313" key="5">
    <source>
        <dbReference type="RefSeq" id="XP_022151474.1"/>
    </source>
</evidence>
<keyword evidence="3" id="KW-0808">Transferase</keyword>
<dbReference type="Pfam" id="PF00201">
    <property type="entry name" value="UDPGT"/>
    <property type="match status" value="1"/>
</dbReference>
<dbReference type="PANTHER" id="PTHR11926">
    <property type="entry name" value="GLUCOSYL/GLUCURONOSYL TRANSFERASES"/>
    <property type="match status" value="1"/>
</dbReference>
<reference evidence="5" key="1">
    <citation type="submission" date="2025-08" db="UniProtKB">
        <authorList>
            <consortium name="RefSeq"/>
        </authorList>
    </citation>
    <scope>IDENTIFICATION</scope>
    <source>
        <strain evidence="5">OHB3-1</strain>
    </source>
</reference>
<dbReference type="KEGG" id="mcha:111019406"/>
<dbReference type="Gene3D" id="3.40.50.2000">
    <property type="entry name" value="Glycogen Phosphorylase B"/>
    <property type="match status" value="2"/>
</dbReference>
<comment type="pathway">
    <text evidence="1">Secondary metabolite biosynthesis; terpenoid biosynthesis.</text>
</comment>
<keyword evidence="4" id="KW-1185">Reference proteome</keyword>
<dbReference type="GO" id="GO:0080043">
    <property type="term" value="F:quercetin 3-O-glucosyltransferase activity"/>
    <property type="evidence" value="ECO:0007669"/>
    <property type="project" value="TreeGrafter"/>
</dbReference>
<organism evidence="4 5">
    <name type="scientific">Momordica charantia</name>
    <name type="common">Bitter gourd</name>
    <name type="synonym">Balsam pear</name>
    <dbReference type="NCBI Taxonomy" id="3673"/>
    <lineage>
        <taxon>Eukaryota</taxon>
        <taxon>Viridiplantae</taxon>
        <taxon>Streptophyta</taxon>
        <taxon>Embryophyta</taxon>
        <taxon>Tracheophyta</taxon>
        <taxon>Spermatophyta</taxon>
        <taxon>Magnoliopsida</taxon>
        <taxon>eudicotyledons</taxon>
        <taxon>Gunneridae</taxon>
        <taxon>Pentapetalae</taxon>
        <taxon>rosids</taxon>
        <taxon>fabids</taxon>
        <taxon>Cucurbitales</taxon>
        <taxon>Cucurbitaceae</taxon>
        <taxon>Momordiceae</taxon>
        <taxon>Momordica</taxon>
    </lineage>
</organism>